<feature type="compositionally biased region" description="Polar residues" evidence="1">
    <location>
        <begin position="436"/>
        <end position="446"/>
    </location>
</feature>
<dbReference type="PANTHER" id="PTHR37283:SF1">
    <property type="entry name" value="PH DOMAIN-CONTAINING PROTEIN YHR131C"/>
    <property type="match status" value="1"/>
</dbReference>
<dbReference type="Proteomes" id="UP000001640">
    <property type="component" value="Chromosome 7"/>
</dbReference>
<dbReference type="InParanoid" id="G0VI70"/>
<feature type="compositionally biased region" description="Basic residues" evidence="1">
    <location>
        <begin position="320"/>
        <end position="341"/>
    </location>
</feature>
<feature type="compositionally biased region" description="Basic residues" evidence="1">
    <location>
        <begin position="17"/>
        <end position="26"/>
    </location>
</feature>
<dbReference type="GeneID" id="96904770"/>
<feature type="compositionally biased region" description="Low complexity" evidence="1">
    <location>
        <begin position="27"/>
        <end position="41"/>
    </location>
</feature>
<accession>G0VI70</accession>
<reference key="2">
    <citation type="submission" date="2011-08" db="EMBL/GenBank/DDBJ databases">
        <title>Genome sequence of Naumovozyma castellii.</title>
        <authorList>
            <person name="Gordon J.L."/>
            <person name="Armisen D."/>
            <person name="Proux-Wera E."/>
            <person name="OhEigeartaigh S.S."/>
            <person name="Byrne K.P."/>
            <person name="Wolfe K.H."/>
        </authorList>
    </citation>
    <scope>NUCLEOTIDE SEQUENCE</scope>
    <source>
        <strain>Type strain:CBS 4309</strain>
    </source>
</reference>
<dbReference type="OrthoDB" id="5865767at2759"/>
<dbReference type="PANTHER" id="PTHR37283">
    <property type="entry name" value="PH DOMAIN-CONTAINING PROTEIN YHR131C"/>
    <property type="match status" value="1"/>
</dbReference>
<keyword evidence="3" id="KW-1185">Reference proteome</keyword>
<feature type="region of interest" description="Disordered" evidence="1">
    <location>
        <begin position="397"/>
        <end position="489"/>
    </location>
</feature>
<feature type="compositionally biased region" description="Basic and acidic residues" evidence="1">
    <location>
        <begin position="400"/>
        <end position="412"/>
    </location>
</feature>
<dbReference type="OMA" id="MTENHKW"/>
<dbReference type="KEGG" id="ncs:NCAS_0G02170"/>
<evidence type="ECO:0000313" key="3">
    <source>
        <dbReference type="Proteomes" id="UP000001640"/>
    </source>
</evidence>
<organism evidence="2 3">
    <name type="scientific">Naumovozyma castellii</name>
    <name type="common">Yeast</name>
    <name type="synonym">Saccharomyces castellii</name>
    <dbReference type="NCBI Taxonomy" id="27288"/>
    <lineage>
        <taxon>Eukaryota</taxon>
        <taxon>Fungi</taxon>
        <taxon>Dikarya</taxon>
        <taxon>Ascomycota</taxon>
        <taxon>Saccharomycotina</taxon>
        <taxon>Saccharomycetes</taxon>
        <taxon>Saccharomycetales</taxon>
        <taxon>Saccharomycetaceae</taxon>
        <taxon>Naumovozyma</taxon>
    </lineage>
</organism>
<protein>
    <submittedName>
        <fullName evidence="2">Uncharacterized protein</fullName>
    </submittedName>
</protein>
<sequence>MYSMFSSFNIGSSTTRLSHKGGRTKSKSITSSDASSSIFDNSGISRISSRSSLSLHEHLSSSPPQFKIIHEHKEFQPPKIPEFDDAENEFLIHIDPYPVEPPRYDTMNPSRKISFPIYETYHDTIQQPAPPSYSPAVDEITLVSMKLEWESPMAPIRYAAQRWKIVLMEVNSTQLNFYDVDALLQSQLKKTIGPRKNSTLFGMNNNRNEDITFQSYTKSDNEKICQLIRRNKSKYLHDANLVKSYSLQFGRVGFPTDLSSKNKGKRTSDPIALRLRCEAQQFLLQFTDMDSLIMSAVHIDMGISVSLDLQIRELPTYRIVPRRRRRRRRSSSRKNKGRKRTGTAASDQIRKIFTLPSDSNAKTDTGGNGFFKSKLQKFFSGNNAATLTKDISKTAQTTDLARDQEQPIRRESVISIGFSDEGEELIDTNEDEEDLPTTNDSAQSVYQEEGIYPDDDDEEEEDEDDGDEDEYYASDIDSDDDYKWSPTSKQTSRRRYVRDSLRCIKSMTENHKWVGKVVFCPTKAPSFETNNLPLFIGKGPHASTVYDTTKNHYLKAHVVGAWRLIKAGSKIYDAWNELYE</sequence>
<proteinExistence type="predicted"/>
<dbReference type="EMBL" id="HE576758">
    <property type="protein sequence ID" value="CCC71104.1"/>
    <property type="molecule type" value="Genomic_DNA"/>
</dbReference>
<dbReference type="HOGENOM" id="CLU_012105_0_0_1"/>
<feature type="compositionally biased region" description="Acidic residues" evidence="1">
    <location>
        <begin position="420"/>
        <end position="435"/>
    </location>
</feature>
<dbReference type="GO" id="GO:0032473">
    <property type="term" value="C:cytoplasmic side of mitochondrial outer membrane"/>
    <property type="evidence" value="ECO:0007669"/>
    <property type="project" value="EnsemblFungi"/>
</dbReference>
<feature type="region of interest" description="Disordered" evidence="1">
    <location>
        <begin position="13"/>
        <end position="41"/>
    </location>
</feature>
<gene>
    <name evidence="2" type="primary">NCAS0G02170</name>
    <name evidence="2" type="ordered locus">NCAS_0G02170</name>
</gene>
<dbReference type="AlphaFoldDB" id="G0VI70"/>
<feature type="region of interest" description="Disordered" evidence="1">
    <location>
        <begin position="320"/>
        <end position="347"/>
    </location>
</feature>
<dbReference type="eggNOG" id="ENOG502QUAB">
    <property type="taxonomic scope" value="Eukaryota"/>
</dbReference>
<name>G0VI70_NAUCA</name>
<reference evidence="2 3" key="1">
    <citation type="journal article" date="2011" name="Proc. Natl. Acad. Sci. U.S.A.">
        <title>Evolutionary erosion of yeast sex chromosomes by mating-type switching accidents.</title>
        <authorList>
            <person name="Gordon J.L."/>
            <person name="Armisen D."/>
            <person name="Proux-Wera E."/>
            <person name="Oheigeartaigh S.S."/>
            <person name="Byrne K.P."/>
            <person name="Wolfe K.H."/>
        </authorList>
    </citation>
    <scope>NUCLEOTIDE SEQUENCE [LARGE SCALE GENOMIC DNA]</scope>
    <source>
        <strain evidence="3">ATCC 76901 / BCRC 22586 / CBS 4309 / NBRC 1992 / NRRL Y-12630</strain>
    </source>
</reference>
<feature type="compositionally biased region" description="Acidic residues" evidence="1">
    <location>
        <begin position="451"/>
        <end position="480"/>
    </location>
</feature>
<dbReference type="STRING" id="1064592.G0VI70"/>
<dbReference type="RefSeq" id="XP_003677457.1">
    <property type="nucleotide sequence ID" value="XM_003677409.1"/>
</dbReference>
<evidence type="ECO:0000313" key="2">
    <source>
        <dbReference type="EMBL" id="CCC71104.1"/>
    </source>
</evidence>
<evidence type="ECO:0000256" key="1">
    <source>
        <dbReference type="SAM" id="MobiDB-lite"/>
    </source>
</evidence>